<proteinExistence type="predicted"/>
<dbReference type="GeneID" id="111137148"/>
<dbReference type="AlphaFoldDB" id="A0A8B8EW14"/>
<dbReference type="Proteomes" id="UP000694844">
    <property type="component" value="Chromosome 5"/>
</dbReference>
<keyword evidence="3 5" id="KW-1133">Transmembrane helix</keyword>
<dbReference type="RefSeq" id="XP_022344171.1">
    <property type="nucleotide sequence ID" value="XM_022488463.1"/>
</dbReference>
<comment type="subcellular location">
    <subcellularLocation>
        <location evidence="1">Membrane</location>
        <topology evidence="1">Multi-pass membrane protein</topology>
    </subcellularLocation>
</comment>
<sequence>MMVSFVFCLWTLLTSAIAAVCTLSLLQPVWVLHPDNVHSFGLQTYCVLDTRESRDQQAGAMHKVCLPYGKELRIGNIPSGTWRAALLLFSSGTFLFIASVLLGLMSVFIQGKWDKYVSMTTKYLQITAVLVVVSALLTYPLGFGSPFFRYYCGVAARPYATGQCSLGWSYMLAIMGVALSVFCPILWSFRWIKRDDVIEAIPV</sequence>
<evidence type="ECO:0000256" key="2">
    <source>
        <dbReference type="ARBA" id="ARBA00022692"/>
    </source>
</evidence>
<name>A0A8B8EW14_CRAVI</name>
<evidence type="ECO:0000313" key="8">
    <source>
        <dbReference type="RefSeq" id="XP_022344170.1"/>
    </source>
</evidence>
<reference evidence="8 9" key="1">
    <citation type="submission" date="2025-04" db="UniProtKB">
        <authorList>
            <consortium name="RefSeq"/>
        </authorList>
    </citation>
    <scope>IDENTIFICATION</scope>
    <source>
        <tissue evidence="8 9">Whole sample</tissue>
    </source>
</reference>
<feature type="signal peptide" evidence="6">
    <location>
        <begin position="1"/>
        <end position="18"/>
    </location>
</feature>
<keyword evidence="6" id="KW-0732">Signal</keyword>
<organism evidence="7 9">
    <name type="scientific">Crassostrea virginica</name>
    <name type="common">Eastern oyster</name>
    <dbReference type="NCBI Taxonomy" id="6565"/>
    <lineage>
        <taxon>Eukaryota</taxon>
        <taxon>Metazoa</taxon>
        <taxon>Spiralia</taxon>
        <taxon>Lophotrochozoa</taxon>
        <taxon>Mollusca</taxon>
        <taxon>Bivalvia</taxon>
        <taxon>Autobranchia</taxon>
        <taxon>Pteriomorphia</taxon>
        <taxon>Ostreida</taxon>
        <taxon>Ostreoidea</taxon>
        <taxon>Ostreidae</taxon>
        <taxon>Crassostrea</taxon>
    </lineage>
</organism>
<feature type="transmembrane region" description="Helical" evidence="5">
    <location>
        <begin position="168"/>
        <end position="189"/>
    </location>
</feature>
<keyword evidence="2 5" id="KW-0812">Transmembrane</keyword>
<dbReference type="RefSeq" id="XP_022344170.1">
    <property type="nucleotide sequence ID" value="XM_022488462.1"/>
</dbReference>
<dbReference type="InterPro" id="IPR019372">
    <property type="entry name" value="LHFPL"/>
</dbReference>
<feature type="transmembrane region" description="Helical" evidence="5">
    <location>
        <begin position="86"/>
        <end position="111"/>
    </location>
</feature>
<evidence type="ECO:0000256" key="6">
    <source>
        <dbReference type="SAM" id="SignalP"/>
    </source>
</evidence>
<evidence type="ECO:0000313" key="7">
    <source>
        <dbReference type="Proteomes" id="UP000694844"/>
    </source>
</evidence>
<evidence type="ECO:0000256" key="5">
    <source>
        <dbReference type="SAM" id="Phobius"/>
    </source>
</evidence>
<dbReference type="PANTHER" id="PTHR12489:SF22">
    <property type="entry name" value="SI:DKEY-35M8.1"/>
    <property type="match status" value="1"/>
</dbReference>
<dbReference type="PANTHER" id="PTHR12489">
    <property type="entry name" value="LIPOMA HMGIC FUSION PARTNER-LIKE PROTEIN"/>
    <property type="match status" value="1"/>
</dbReference>
<feature type="chain" id="PRO_5044666508" evidence="6">
    <location>
        <begin position="19"/>
        <end position="203"/>
    </location>
</feature>
<protein>
    <submittedName>
        <fullName evidence="8 9">Transmembrane protein 211-like</fullName>
    </submittedName>
</protein>
<feature type="transmembrane region" description="Helical" evidence="5">
    <location>
        <begin position="123"/>
        <end position="148"/>
    </location>
</feature>
<dbReference type="OrthoDB" id="5975578at2759"/>
<evidence type="ECO:0000256" key="1">
    <source>
        <dbReference type="ARBA" id="ARBA00004141"/>
    </source>
</evidence>
<keyword evidence="4 5" id="KW-0472">Membrane</keyword>
<dbReference type="Pfam" id="PF10242">
    <property type="entry name" value="L_HMGIC_fpl"/>
    <property type="match status" value="1"/>
</dbReference>
<evidence type="ECO:0000313" key="9">
    <source>
        <dbReference type="RefSeq" id="XP_022344171.1"/>
    </source>
</evidence>
<dbReference type="KEGG" id="cvn:111137148"/>
<keyword evidence="7" id="KW-1185">Reference proteome</keyword>
<evidence type="ECO:0000256" key="3">
    <source>
        <dbReference type="ARBA" id="ARBA00022989"/>
    </source>
</evidence>
<accession>A0A8B8EW14</accession>
<evidence type="ECO:0000256" key="4">
    <source>
        <dbReference type="ARBA" id="ARBA00023136"/>
    </source>
</evidence>
<dbReference type="GO" id="GO:0016020">
    <property type="term" value="C:membrane"/>
    <property type="evidence" value="ECO:0007669"/>
    <property type="project" value="UniProtKB-SubCell"/>
</dbReference>
<gene>
    <name evidence="8 9" type="primary">LOC111137148</name>
</gene>